<sequence>MLNGIDIYAGSGPIEWHKVAEAGTAFCFVRGVYGTAADKAAAPNVAAARAVGMKTGLYHFFRARMDPAAQTQAMLAAMDACKIGAGDLPPVLDVEDNPNYDGPWNNADNPAYIAALRSWVQTMKDRVGRAPIIYTRASFWAQLGNPAGFSDCTLWVASYRDDAPTMPTGWPSPYQFWQYSESGTVAGISGHVDMNYFNVSVQPRHL</sequence>
<evidence type="ECO:0000313" key="2">
    <source>
        <dbReference type="EMBL" id="SFV08021.1"/>
    </source>
</evidence>
<dbReference type="GO" id="GO:0016998">
    <property type="term" value="P:cell wall macromolecule catabolic process"/>
    <property type="evidence" value="ECO:0007669"/>
    <property type="project" value="InterPro"/>
</dbReference>
<organism evidence="2 3">
    <name type="scientific">Pseudoduganella namucuonensis</name>
    <dbReference type="NCBI Taxonomy" id="1035707"/>
    <lineage>
        <taxon>Bacteria</taxon>
        <taxon>Pseudomonadati</taxon>
        <taxon>Pseudomonadota</taxon>
        <taxon>Betaproteobacteria</taxon>
        <taxon>Burkholderiales</taxon>
        <taxon>Oxalobacteraceae</taxon>
        <taxon>Telluria group</taxon>
        <taxon>Pseudoduganella</taxon>
    </lineage>
</organism>
<comment type="similarity">
    <text evidence="1">Belongs to the glycosyl hydrolase 25 family.</text>
</comment>
<dbReference type="STRING" id="1035707.SAMN05216552_102790"/>
<dbReference type="InterPro" id="IPR017853">
    <property type="entry name" value="GH"/>
</dbReference>
<dbReference type="AlphaFoldDB" id="A0A1I7LEA3"/>
<evidence type="ECO:0000256" key="1">
    <source>
        <dbReference type="ARBA" id="ARBA00010646"/>
    </source>
</evidence>
<dbReference type="GO" id="GO:0003796">
    <property type="term" value="F:lysozyme activity"/>
    <property type="evidence" value="ECO:0007669"/>
    <property type="project" value="InterPro"/>
</dbReference>
<evidence type="ECO:0000313" key="3">
    <source>
        <dbReference type="Proteomes" id="UP000199391"/>
    </source>
</evidence>
<dbReference type="GO" id="GO:0016052">
    <property type="term" value="P:carbohydrate catabolic process"/>
    <property type="evidence" value="ECO:0007669"/>
    <property type="project" value="TreeGrafter"/>
</dbReference>
<dbReference type="InterPro" id="IPR002053">
    <property type="entry name" value="Glyco_hydro_25"/>
</dbReference>
<dbReference type="RefSeq" id="WP_093558159.1">
    <property type="nucleotide sequence ID" value="NZ_FPBO01000027.1"/>
</dbReference>
<dbReference type="PANTHER" id="PTHR34135:SF2">
    <property type="entry name" value="LYSOZYME"/>
    <property type="match status" value="1"/>
</dbReference>
<reference evidence="3" key="1">
    <citation type="submission" date="2016-10" db="EMBL/GenBank/DDBJ databases">
        <authorList>
            <person name="Varghese N."/>
            <person name="Submissions S."/>
        </authorList>
    </citation>
    <scope>NUCLEOTIDE SEQUENCE [LARGE SCALE GENOMIC DNA]</scope>
    <source>
        <strain evidence="3">CGMCC 1.11014</strain>
    </source>
</reference>
<dbReference type="SUPFAM" id="SSF51445">
    <property type="entry name" value="(Trans)glycosidases"/>
    <property type="match status" value="1"/>
</dbReference>
<accession>A0A1I7LEA3</accession>
<gene>
    <name evidence="2" type="ORF">SAMN05216552_102790</name>
</gene>
<protein>
    <submittedName>
        <fullName evidence="2">Lysozyme</fullName>
    </submittedName>
</protein>
<dbReference type="Proteomes" id="UP000199391">
    <property type="component" value="Unassembled WGS sequence"/>
</dbReference>
<keyword evidence="3" id="KW-1185">Reference proteome</keyword>
<proteinExistence type="inferred from homology"/>
<dbReference type="Pfam" id="PF01183">
    <property type="entry name" value="Glyco_hydro_25"/>
    <property type="match status" value="1"/>
</dbReference>
<dbReference type="OrthoDB" id="9802228at2"/>
<dbReference type="Gene3D" id="3.20.20.80">
    <property type="entry name" value="Glycosidases"/>
    <property type="match status" value="1"/>
</dbReference>
<dbReference type="CDD" id="cd00599">
    <property type="entry name" value="GH25_muramidase"/>
    <property type="match status" value="1"/>
</dbReference>
<dbReference type="GO" id="GO:0009253">
    <property type="term" value="P:peptidoglycan catabolic process"/>
    <property type="evidence" value="ECO:0007669"/>
    <property type="project" value="InterPro"/>
</dbReference>
<dbReference type="PROSITE" id="PS51904">
    <property type="entry name" value="GLYCOSYL_HYDROL_F25_2"/>
    <property type="match status" value="1"/>
</dbReference>
<dbReference type="EMBL" id="FPBO01000027">
    <property type="protein sequence ID" value="SFV08021.1"/>
    <property type="molecule type" value="Genomic_DNA"/>
</dbReference>
<name>A0A1I7LEA3_9BURK</name>
<dbReference type="PANTHER" id="PTHR34135">
    <property type="entry name" value="LYSOZYME"/>
    <property type="match status" value="1"/>
</dbReference>